<evidence type="ECO:0000259" key="4">
    <source>
        <dbReference type="PROSITE" id="PS51843"/>
    </source>
</evidence>
<dbReference type="STRING" id="135651.G0NEP4"/>
<organism evidence="6">
    <name type="scientific">Caenorhabditis brenneri</name>
    <name type="common">Nematode worm</name>
    <dbReference type="NCBI Taxonomy" id="135651"/>
    <lineage>
        <taxon>Eukaryota</taxon>
        <taxon>Metazoa</taxon>
        <taxon>Ecdysozoa</taxon>
        <taxon>Nematoda</taxon>
        <taxon>Chromadorea</taxon>
        <taxon>Rhabditida</taxon>
        <taxon>Rhabditina</taxon>
        <taxon>Rhabditomorpha</taxon>
        <taxon>Rhabditoidea</taxon>
        <taxon>Rhabditidae</taxon>
        <taxon>Peloderinae</taxon>
        <taxon>Caenorhabditis</taxon>
    </lineage>
</organism>
<dbReference type="Pfam" id="PF00104">
    <property type="entry name" value="Hormone_recep"/>
    <property type="match status" value="1"/>
</dbReference>
<protein>
    <recommendedName>
        <fullName evidence="4">NR LBD domain-containing protein</fullName>
    </recommendedName>
</protein>
<evidence type="ECO:0000313" key="5">
    <source>
        <dbReference type="EMBL" id="EGT58920.1"/>
    </source>
</evidence>
<dbReference type="OrthoDB" id="5792662at2759"/>
<name>G0NEP4_CAEBE</name>
<dbReference type="Proteomes" id="UP000008068">
    <property type="component" value="Unassembled WGS sequence"/>
</dbReference>
<keyword evidence="6" id="KW-1185">Reference proteome</keyword>
<dbReference type="SMART" id="SM00430">
    <property type="entry name" value="HOLI"/>
    <property type="match status" value="1"/>
</dbReference>
<keyword evidence="2" id="KW-0804">Transcription</keyword>
<dbReference type="HOGENOM" id="CLU_007368_7_1_1"/>
<gene>
    <name evidence="5" type="ORF">CAEBREN_28362</name>
</gene>
<keyword evidence="1" id="KW-0805">Transcription regulation</keyword>
<reference evidence="6" key="1">
    <citation type="submission" date="2011-07" db="EMBL/GenBank/DDBJ databases">
        <authorList>
            <consortium name="Caenorhabditis brenneri Sequencing and Analysis Consortium"/>
            <person name="Wilson R.K."/>
        </authorList>
    </citation>
    <scope>NUCLEOTIDE SEQUENCE [LARGE SCALE GENOMIC DNA]</scope>
    <source>
        <strain evidence="6">PB2801</strain>
    </source>
</reference>
<dbReference type="EMBL" id="GL379873">
    <property type="protein sequence ID" value="EGT58920.1"/>
    <property type="molecule type" value="Genomic_DNA"/>
</dbReference>
<sequence>MNSNTAKRIRNVVLRRMAGSITMDTFLGRSNLIIFSARSSGTDKKAKYFIDLQFLLDKTSQILENGSETPVHAPNALEKLAVGLQRARWPHSKTKRIVTKFGKEEVFALWEDELLKVAKWLTYFDDFRKLSSDLQLQIVKGMWKTFSRLEKLATTAIARRQKLCSDRMIMAYLEKDLVFCDLNKLDIDLSWCTKYTFEQLKFFESHDYVKQMDELLQPMLDLNPTDVELSYMLAQLCFHQVGKRHQGAILQVTEQFQETLSNHLHDYYVNRLGSKNYVNRIASMMKINNMIQKFVYHDKVKSELMKVFDIFYVKYSHPDLFTNA</sequence>
<dbReference type="PANTHER" id="PTHR45680:SF5">
    <property type="entry name" value="NUCLEAR HORMONE RECEPTOR FAMILY-RELATED"/>
    <property type="match status" value="1"/>
</dbReference>
<dbReference type="InterPro" id="IPR035500">
    <property type="entry name" value="NHR-like_dom_sf"/>
</dbReference>
<dbReference type="Gene3D" id="1.10.565.10">
    <property type="entry name" value="Retinoid X Receptor"/>
    <property type="match status" value="1"/>
</dbReference>
<dbReference type="InParanoid" id="G0NEP4"/>
<dbReference type="PANTHER" id="PTHR45680">
    <property type="entry name" value="NUCLEAR HORMONE RECEPTOR FAMILY"/>
    <property type="match status" value="1"/>
</dbReference>
<dbReference type="SUPFAM" id="SSF48508">
    <property type="entry name" value="Nuclear receptor ligand-binding domain"/>
    <property type="match status" value="1"/>
</dbReference>
<accession>G0NEP4</accession>
<dbReference type="InterPro" id="IPR051152">
    <property type="entry name" value="C.elegans_Orphan_NR"/>
</dbReference>
<evidence type="ECO:0000256" key="3">
    <source>
        <dbReference type="ARBA" id="ARBA00023170"/>
    </source>
</evidence>
<proteinExistence type="predicted"/>
<keyword evidence="3" id="KW-0675">Receptor</keyword>
<evidence type="ECO:0000256" key="1">
    <source>
        <dbReference type="ARBA" id="ARBA00023015"/>
    </source>
</evidence>
<dbReference type="InterPro" id="IPR000536">
    <property type="entry name" value="Nucl_hrmn_rcpt_lig-bd"/>
</dbReference>
<dbReference type="AlphaFoldDB" id="G0NEP4"/>
<dbReference type="eggNOG" id="KOG3575">
    <property type="taxonomic scope" value="Eukaryota"/>
</dbReference>
<evidence type="ECO:0000256" key="2">
    <source>
        <dbReference type="ARBA" id="ARBA00023163"/>
    </source>
</evidence>
<evidence type="ECO:0000313" key="6">
    <source>
        <dbReference type="Proteomes" id="UP000008068"/>
    </source>
</evidence>
<feature type="domain" description="NR LBD" evidence="4">
    <location>
        <begin position="62"/>
        <end position="324"/>
    </location>
</feature>
<dbReference type="PROSITE" id="PS51843">
    <property type="entry name" value="NR_LBD"/>
    <property type="match status" value="1"/>
</dbReference>